<evidence type="ECO:0000256" key="1">
    <source>
        <dbReference type="ARBA" id="ARBA00004613"/>
    </source>
</evidence>
<keyword evidence="2" id="KW-0964">Secreted</keyword>
<evidence type="ECO:0000256" key="2">
    <source>
        <dbReference type="ARBA" id="ARBA00022525"/>
    </source>
</evidence>
<evidence type="ECO:0000313" key="7">
    <source>
        <dbReference type="Proteomes" id="UP001321473"/>
    </source>
</evidence>
<feature type="transmembrane region" description="Helical" evidence="4">
    <location>
        <begin position="21"/>
        <end position="44"/>
    </location>
</feature>
<keyword evidence="4" id="KW-0812">Transmembrane</keyword>
<organism evidence="6 7">
    <name type="scientific">Amblyomma americanum</name>
    <name type="common">Lone star tick</name>
    <dbReference type="NCBI Taxonomy" id="6943"/>
    <lineage>
        <taxon>Eukaryota</taxon>
        <taxon>Metazoa</taxon>
        <taxon>Ecdysozoa</taxon>
        <taxon>Arthropoda</taxon>
        <taxon>Chelicerata</taxon>
        <taxon>Arachnida</taxon>
        <taxon>Acari</taxon>
        <taxon>Parasitiformes</taxon>
        <taxon>Ixodida</taxon>
        <taxon>Ixodoidea</taxon>
        <taxon>Ixodidae</taxon>
        <taxon>Amblyomminae</taxon>
        <taxon>Amblyomma</taxon>
    </lineage>
</organism>
<accession>A0AAQ4DU59</accession>
<dbReference type="SMART" id="SM01318">
    <property type="entry name" value="SVWC"/>
    <property type="match status" value="1"/>
</dbReference>
<evidence type="ECO:0000256" key="4">
    <source>
        <dbReference type="SAM" id="Phobius"/>
    </source>
</evidence>
<sequence length="186" mass="21292">MEFKKGRRRQPQSGSSRRMHLMSAYVGVLLYIIQYKSLALGSGFPSDTIAFNSDTCQYGNRFFTTSYYPEQECKKITCNAATKTLTIESCPPTTSNDPICTLKSNPGEESKKFPFCCDKYTCRNKGKNLRCVIFSCTASNTHGSKSTWNTFPDDEMFRHTTQLSEFQAIDAWIKDLQDWRFLSRKS</sequence>
<feature type="domain" description="Single" evidence="5">
    <location>
        <begin position="56"/>
        <end position="122"/>
    </location>
</feature>
<comment type="subcellular location">
    <subcellularLocation>
        <location evidence="1">Secreted</location>
    </subcellularLocation>
</comment>
<feature type="active site" description="Glycyl thioester intermediate" evidence="3">
    <location>
        <position position="100"/>
    </location>
</feature>
<evidence type="ECO:0000256" key="3">
    <source>
        <dbReference type="PROSITE-ProRule" id="PRU10132"/>
    </source>
</evidence>
<evidence type="ECO:0000259" key="5">
    <source>
        <dbReference type="SMART" id="SM01318"/>
    </source>
</evidence>
<dbReference type="EMBL" id="JARKHS020026801">
    <property type="protein sequence ID" value="KAK8765999.1"/>
    <property type="molecule type" value="Genomic_DNA"/>
</dbReference>
<dbReference type="Pfam" id="PF15430">
    <property type="entry name" value="SVWC"/>
    <property type="match status" value="1"/>
</dbReference>
<dbReference type="GO" id="GO:0005576">
    <property type="term" value="C:extracellular region"/>
    <property type="evidence" value="ECO:0007669"/>
    <property type="project" value="UniProtKB-SubCell"/>
</dbReference>
<dbReference type="InterPro" id="IPR033127">
    <property type="entry name" value="UBQ-activ_enz_E1_Cys_AS"/>
</dbReference>
<evidence type="ECO:0000313" key="6">
    <source>
        <dbReference type="EMBL" id="KAK8765999.1"/>
    </source>
</evidence>
<reference evidence="6 7" key="1">
    <citation type="journal article" date="2023" name="Arcadia Sci">
        <title>De novo assembly of a long-read Amblyomma americanum tick genome.</title>
        <authorList>
            <person name="Chou S."/>
            <person name="Poskanzer K.E."/>
            <person name="Rollins M."/>
            <person name="Thuy-Boun P.S."/>
        </authorList>
    </citation>
    <scope>NUCLEOTIDE SEQUENCE [LARGE SCALE GENOMIC DNA]</scope>
    <source>
        <strain evidence="6">F_SG_1</strain>
        <tissue evidence="6">Salivary glands</tissue>
    </source>
</reference>
<keyword evidence="4" id="KW-0472">Membrane</keyword>
<dbReference type="Proteomes" id="UP001321473">
    <property type="component" value="Unassembled WGS sequence"/>
</dbReference>
<comment type="caution">
    <text evidence="6">The sequence shown here is derived from an EMBL/GenBank/DDBJ whole genome shotgun (WGS) entry which is preliminary data.</text>
</comment>
<dbReference type="InterPro" id="IPR029277">
    <property type="entry name" value="SVWC_dom"/>
</dbReference>
<dbReference type="PROSITE" id="PS00865">
    <property type="entry name" value="UBIQUITIN_ACTIVAT_2"/>
    <property type="match status" value="1"/>
</dbReference>
<proteinExistence type="predicted"/>
<gene>
    <name evidence="6" type="ORF">V5799_007221</name>
</gene>
<keyword evidence="4" id="KW-1133">Transmembrane helix</keyword>
<keyword evidence="7" id="KW-1185">Reference proteome</keyword>
<name>A0AAQ4DU59_AMBAM</name>
<protein>
    <recommendedName>
        <fullName evidence="5">Single domain-containing protein</fullName>
    </recommendedName>
</protein>
<dbReference type="AlphaFoldDB" id="A0AAQ4DU59"/>